<evidence type="ECO:0000313" key="2">
    <source>
        <dbReference type="EMBL" id="NGZ75345.1"/>
    </source>
</evidence>
<dbReference type="EMBL" id="JAAFGS010000002">
    <property type="protein sequence ID" value="NGZ75345.1"/>
    <property type="molecule type" value="Genomic_DNA"/>
</dbReference>
<feature type="transmembrane region" description="Helical" evidence="1">
    <location>
        <begin position="85"/>
        <end position="112"/>
    </location>
</feature>
<proteinExistence type="predicted"/>
<reference evidence="2 3" key="1">
    <citation type="submission" date="2020-01" db="EMBL/GenBank/DDBJ databases">
        <title>Polyphasic characterisation and genomic insights into a novel alkali tolerant bacterium VR-M41.</title>
        <authorList>
            <person name="Vemuluri V.R."/>
        </authorList>
    </citation>
    <scope>NUCLEOTIDE SEQUENCE [LARGE SCALE GENOMIC DNA]</scope>
    <source>
        <strain evidence="2 3">VR-M41</strain>
    </source>
</reference>
<sequence>MELVCTLPISSRVFWTAEVLFVLMDTCLRRTVFFLILPVFLVVRSELPFYESLYWLAKFATLTFYAVMLGILFGNLVLYARLARIALHGAALVVVCVAAFHWRAAYAFPLLLHAAWMLWKEYPLLLRPVPPKKHAADRARKGSFSFYRREWKRFVSSKPMLLNYGVMAAFSAFFCYNFVHSRIAGLSGALTALAALLLSVSPIALLYSIEKNNRILLLALPIRPKSLFWQKYGFYSGLLIAAFATIVAVLSGVLKERPSLWAVLQGLELVAAGAAIRLRVDERQPLMQWTTEQKLWNNSRKYRSYAFCAPLFLAALLPQPYSNLGVILLFAIIFYILSIREGGFFA</sequence>
<accession>A0ABX0F5Z0</accession>
<gene>
    <name evidence="2" type="ORF">GYN08_08430</name>
</gene>
<keyword evidence="1" id="KW-0472">Membrane</keyword>
<keyword evidence="1" id="KW-1133">Transmembrane helix</keyword>
<protein>
    <submittedName>
        <fullName evidence="2">Bacteriocin biosynthesis protein AlbD</fullName>
    </submittedName>
</protein>
<dbReference type="Proteomes" id="UP000800303">
    <property type="component" value="Unassembled WGS sequence"/>
</dbReference>
<keyword evidence="1" id="KW-0812">Transmembrane</keyword>
<feature type="transmembrane region" description="Helical" evidence="1">
    <location>
        <begin position="185"/>
        <end position="207"/>
    </location>
</feature>
<evidence type="ECO:0000313" key="3">
    <source>
        <dbReference type="Proteomes" id="UP000800303"/>
    </source>
</evidence>
<feature type="transmembrane region" description="Helical" evidence="1">
    <location>
        <begin position="20"/>
        <end position="43"/>
    </location>
</feature>
<organism evidence="2 3">
    <name type="scientific">Saccharibacillus alkalitolerans</name>
    <dbReference type="NCBI Taxonomy" id="2705290"/>
    <lineage>
        <taxon>Bacteria</taxon>
        <taxon>Bacillati</taxon>
        <taxon>Bacillota</taxon>
        <taxon>Bacilli</taxon>
        <taxon>Bacillales</taxon>
        <taxon>Paenibacillaceae</taxon>
        <taxon>Saccharibacillus</taxon>
    </lineage>
</organism>
<feature type="transmembrane region" description="Helical" evidence="1">
    <location>
        <begin position="55"/>
        <end position="79"/>
    </location>
</feature>
<keyword evidence="3" id="KW-1185">Reference proteome</keyword>
<dbReference type="RefSeq" id="WP_166273740.1">
    <property type="nucleotide sequence ID" value="NZ_JAAFGS010000002.1"/>
</dbReference>
<feature type="transmembrane region" description="Helical" evidence="1">
    <location>
        <begin position="323"/>
        <end position="339"/>
    </location>
</feature>
<comment type="caution">
    <text evidence="2">The sequence shown here is derived from an EMBL/GenBank/DDBJ whole genome shotgun (WGS) entry which is preliminary data.</text>
</comment>
<name>A0ABX0F5Z0_9BACL</name>
<feature type="transmembrane region" description="Helical" evidence="1">
    <location>
        <begin position="232"/>
        <end position="254"/>
    </location>
</feature>
<feature type="transmembrane region" description="Helical" evidence="1">
    <location>
        <begin position="161"/>
        <end position="179"/>
    </location>
</feature>
<evidence type="ECO:0000256" key="1">
    <source>
        <dbReference type="SAM" id="Phobius"/>
    </source>
</evidence>